<gene>
    <name evidence="1" type="ORF">F511_33562</name>
</gene>
<sequence length="100" mass="11695">MAYLVYSCAKNKEIHISPLNQDYLDVTNATTRDLRDSRYVWLPLTMRAGDGRYNGLPMWSKVSLFWHDKWRTPPTGNGNMNQFSGLISQFEERNGEQEHK</sequence>
<reference evidence="1 2" key="1">
    <citation type="journal article" date="2015" name="Proc. Natl. Acad. Sci. U.S.A.">
        <title>The resurrection genome of Boea hygrometrica: A blueprint for survival of dehydration.</title>
        <authorList>
            <person name="Xiao L."/>
            <person name="Yang G."/>
            <person name="Zhang L."/>
            <person name="Yang X."/>
            <person name="Zhao S."/>
            <person name="Ji Z."/>
            <person name="Zhou Q."/>
            <person name="Hu M."/>
            <person name="Wang Y."/>
            <person name="Chen M."/>
            <person name="Xu Y."/>
            <person name="Jin H."/>
            <person name="Xiao X."/>
            <person name="Hu G."/>
            <person name="Bao F."/>
            <person name="Hu Y."/>
            <person name="Wan P."/>
            <person name="Li L."/>
            <person name="Deng X."/>
            <person name="Kuang T."/>
            <person name="Xiang C."/>
            <person name="Zhu J.K."/>
            <person name="Oliver M.J."/>
            <person name="He Y."/>
        </authorList>
    </citation>
    <scope>NUCLEOTIDE SEQUENCE [LARGE SCALE GENOMIC DNA]</scope>
    <source>
        <strain evidence="2">cv. XS01</strain>
    </source>
</reference>
<dbReference type="Proteomes" id="UP000250235">
    <property type="component" value="Unassembled WGS sequence"/>
</dbReference>
<proteinExistence type="predicted"/>
<keyword evidence="2" id="KW-1185">Reference proteome</keyword>
<evidence type="ECO:0000313" key="1">
    <source>
        <dbReference type="EMBL" id="KZV39111.1"/>
    </source>
</evidence>
<evidence type="ECO:0000313" key="2">
    <source>
        <dbReference type="Proteomes" id="UP000250235"/>
    </source>
</evidence>
<organism evidence="1 2">
    <name type="scientific">Dorcoceras hygrometricum</name>
    <dbReference type="NCBI Taxonomy" id="472368"/>
    <lineage>
        <taxon>Eukaryota</taxon>
        <taxon>Viridiplantae</taxon>
        <taxon>Streptophyta</taxon>
        <taxon>Embryophyta</taxon>
        <taxon>Tracheophyta</taxon>
        <taxon>Spermatophyta</taxon>
        <taxon>Magnoliopsida</taxon>
        <taxon>eudicotyledons</taxon>
        <taxon>Gunneridae</taxon>
        <taxon>Pentapetalae</taxon>
        <taxon>asterids</taxon>
        <taxon>lamiids</taxon>
        <taxon>Lamiales</taxon>
        <taxon>Gesneriaceae</taxon>
        <taxon>Didymocarpoideae</taxon>
        <taxon>Trichosporeae</taxon>
        <taxon>Loxocarpinae</taxon>
        <taxon>Dorcoceras</taxon>
    </lineage>
</organism>
<accession>A0A2Z7BWZ8</accession>
<dbReference type="PANTHER" id="PTHR22925">
    <property type="entry name" value="GLYCOSYL HYDROLASE 43 FAMILY MEMBER"/>
    <property type="match status" value="1"/>
</dbReference>
<protein>
    <submittedName>
        <fullName evidence="1">Uncharacterized protein</fullName>
    </submittedName>
</protein>
<dbReference type="EMBL" id="KV001321">
    <property type="protein sequence ID" value="KZV39111.1"/>
    <property type="molecule type" value="Genomic_DNA"/>
</dbReference>
<dbReference type="AlphaFoldDB" id="A0A2Z7BWZ8"/>
<name>A0A2Z7BWZ8_9LAMI</name>
<dbReference type="PANTHER" id="PTHR22925:SF3">
    <property type="entry name" value="GLYCOSYL HYDROLASE FAMILY PROTEIN 43"/>
    <property type="match status" value="1"/>
</dbReference>